<sequence length="66" mass="7053">MSLASLHFEIRSTAIGNGTHGKMEKEIVVAFGGGLAIMHEPAAAAAPLQALKRERPAPFRRPTEKS</sequence>
<proteinExistence type="predicted"/>
<dbReference type="Proteomes" id="UP000699042">
    <property type="component" value="Unassembled WGS sequence"/>
</dbReference>
<evidence type="ECO:0000313" key="2">
    <source>
        <dbReference type="EMBL" id="KAG7052126.1"/>
    </source>
</evidence>
<name>A0A9P7R8K7_9PEZI</name>
<feature type="compositionally biased region" description="Basic and acidic residues" evidence="1">
    <location>
        <begin position="51"/>
        <end position="66"/>
    </location>
</feature>
<evidence type="ECO:0000256" key="1">
    <source>
        <dbReference type="SAM" id="MobiDB-lite"/>
    </source>
</evidence>
<accession>A0A9P7R8K7</accession>
<protein>
    <submittedName>
        <fullName evidence="2">Uncharacterized protein</fullName>
    </submittedName>
</protein>
<comment type="caution">
    <text evidence="2">The sequence shown here is derived from an EMBL/GenBank/DDBJ whole genome shotgun (WGS) entry which is preliminary data.</text>
</comment>
<keyword evidence="3" id="KW-1185">Reference proteome</keyword>
<dbReference type="AlphaFoldDB" id="A0A9P7R8K7"/>
<feature type="region of interest" description="Disordered" evidence="1">
    <location>
        <begin position="46"/>
        <end position="66"/>
    </location>
</feature>
<reference evidence="2" key="1">
    <citation type="submission" date="2021-05" db="EMBL/GenBank/DDBJ databases">
        <title>Comparative genomics of three Colletotrichum scovillei strains and genetic complementation revealed genes involved fungal growth and virulence on chili pepper.</title>
        <authorList>
            <person name="Hsieh D.-K."/>
            <person name="Chuang S.-C."/>
            <person name="Chen C.-Y."/>
            <person name="Chao Y.-T."/>
            <person name="Lu M.-Y.J."/>
            <person name="Lee M.-H."/>
            <person name="Shih M.-C."/>
        </authorList>
    </citation>
    <scope>NUCLEOTIDE SEQUENCE</scope>
    <source>
        <strain evidence="2">Coll-153</strain>
    </source>
</reference>
<organism evidence="2 3">
    <name type="scientific">Colletotrichum scovillei</name>
    <dbReference type="NCBI Taxonomy" id="1209932"/>
    <lineage>
        <taxon>Eukaryota</taxon>
        <taxon>Fungi</taxon>
        <taxon>Dikarya</taxon>
        <taxon>Ascomycota</taxon>
        <taxon>Pezizomycotina</taxon>
        <taxon>Sordariomycetes</taxon>
        <taxon>Hypocreomycetidae</taxon>
        <taxon>Glomerellales</taxon>
        <taxon>Glomerellaceae</taxon>
        <taxon>Colletotrichum</taxon>
        <taxon>Colletotrichum acutatum species complex</taxon>
    </lineage>
</organism>
<evidence type="ECO:0000313" key="3">
    <source>
        <dbReference type="Proteomes" id="UP000699042"/>
    </source>
</evidence>
<gene>
    <name evidence="2" type="ORF">JMJ77_002734</name>
</gene>
<dbReference type="EMBL" id="JAESDN010000004">
    <property type="protein sequence ID" value="KAG7052126.1"/>
    <property type="molecule type" value="Genomic_DNA"/>
</dbReference>